<dbReference type="InterPro" id="IPR009038">
    <property type="entry name" value="GOLD_dom"/>
</dbReference>
<dbReference type="CDD" id="cd00170">
    <property type="entry name" value="SEC14"/>
    <property type="match status" value="1"/>
</dbReference>
<dbReference type="Gene3D" id="2.60.120.680">
    <property type="entry name" value="GOLD domain"/>
    <property type="match status" value="1"/>
</dbReference>
<feature type="domain" description="GOLD" evidence="2">
    <location>
        <begin position="276"/>
        <end position="377"/>
    </location>
</feature>
<dbReference type="SMART" id="SM01100">
    <property type="entry name" value="CRAL_TRIO_N"/>
    <property type="match status" value="1"/>
</dbReference>
<evidence type="ECO:0000259" key="2">
    <source>
        <dbReference type="PROSITE" id="PS50866"/>
    </source>
</evidence>
<dbReference type="PROSITE" id="PS50866">
    <property type="entry name" value="GOLD"/>
    <property type="match status" value="1"/>
</dbReference>
<dbReference type="SUPFAM" id="SSF52087">
    <property type="entry name" value="CRAL/TRIO domain"/>
    <property type="match status" value="1"/>
</dbReference>
<accession>A0AAN7QDY4</accession>
<evidence type="ECO:0000313" key="4">
    <source>
        <dbReference type="Proteomes" id="UP001353858"/>
    </source>
</evidence>
<sequence>MAASKLTLDDNEKFALMKFRRIMSDVTKPHHDDYFLVRWLRARSWNVEAAEKMLRASLQWRLFWDVDDGLKTWEPPKALGLYYPSGSTGCDKNGSPVIFVPFSGLDIIGILHCSSKQDMIKLTIQILEQYLEIARTTSANNIVVIFDMDGFNLKHYAWRPAAEVVIALLQMYEANYPEILKACYIINAPAVFAVAFTVVKRFLNDYTLGKISIFKSDPRKWRKVLREHIPPEILPKYYGGDLVDADGNEKCTSMIRPGGKIPESYYVNNFGTTEISAEFTSTIVKKGRKLTLDFIVADAGCALKWDFRTEGHDIRFGITYCSPDGTESPAVRFQRVASHQVNEVGVIACQAPATYRVVFDNSYSILRSKKLHYNILVTEPLDKLDVSTLPESAPITNGSSKEIISTN</sequence>
<evidence type="ECO:0000259" key="1">
    <source>
        <dbReference type="PROSITE" id="PS50191"/>
    </source>
</evidence>
<dbReference type="InterPro" id="IPR001251">
    <property type="entry name" value="CRAL-TRIO_dom"/>
</dbReference>
<dbReference type="PANTHER" id="PTHR23324">
    <property type="entry name" value="SEC14 RELATED PROTEIN"/>
    <property type="match status" value="1"/>
</dbReference>
<feature type="domain" description="CRAL-TRIO" evidence="1">
    <location>
        <begin position="75"/>
        <end position="246"/>
    </location>
</feature>
<gene>
    <name evidence="3" type="ORF">RN001_011570</name>
</gene>
<keyword evidence="4" id="KW-1185">Reference proteome</keyword>
<dbReference type="SUPFAM" id="SSF46938">
    <property type="entry name" value="CRAL/TRIO N-terminal domain"/>
    <property type="match status" value="1"/>
</dbReference>
<dbReference type="PANTHER" id="PTHR23324:SF83">
    <property type="entry name" value="SEC14-LIKE PROTEIN 2"/>
    <property type="match status" value="1"/>
</dbReference>
<dbReference type="InterPro" id="IPR036598">
    <property type="entry name" value="GOLD_dom_sf"/>
</dbReference>
<dbReference type="AlphaFoldDB" id="A0AAN7QDY4"/>
<reference evidence="4" key="1">
    <citation type="submission" date="2023-01" db="EMBL/GenBank/DDBJ databases">
        <title>Key to firefly adult light organ development and bioluminescence: homeobox transcription factors regulate luciferase expression and transportation to peroxisome.</title>
        <authorList>
            <person name="Fu X."/>
        </authorList>
    </citation>
    <scope>NUCLEOTIDE SEQUENCE [LARGE SCALE GENOMIC DNA]</scope>
</reference>
<protein>
    <recommendedName>
        <fullName evidence="5">SEC14-like protein 2</fullName>
    </recommendedName>
</protein>
<dbReference type="Pfam" id="PF00650">
    <property type="entry name" value="CRAL_TRIO"/>
    <property type="match status" value="1"/>
</dbReference>
<dbReference type="SMART" id="SM00516">
    <property type="entry name" value="SEC14"/>
    <property type="match status" value="1"/>
</dbReference>
<dbReference type="EMBL" id="JARPUR010000005">
    <property type="protein sequence ID" value="KAK4875148.1"/>
    <property type="molecule type" value="Genomic_DNA"/>
</dbReference>
<dbReference type="InterPro" id="IPR036865">
    <property type="entry name" value="CRAL-TRIO_dom_sf"/>
</dbReference>
<dbReference type="InterPro" id="IPR036273">
    <property type="entry name" value="CRAL/TRIO_N_dom_sf"/>
</dbReference>
<evidence type="ECO:0000313" key="3">
    <source>
        <dbReference type="EMBL" id="KAK4875148.1"/>
    </source>
</evidence>
<evidence type="ECO:0008006" key="5">
    <source>
        <dbReference type="Google" id="ProtNLM"/>
    </source>
</evidence>
<dbReference type="Pfam" id="PF03765">
    <property type="entry name" value="CRAL_TRIO_N"/>
    <property type="match status" value="1"/>
</dbReference>
<dbReference type="Proteomes" id="UP001353858">
    <property type="component" value="Unassembled WGS sequence"/>
</dbReference>
<dbReference type="GO" id="GO:0005737">
    <property type="term" value="C:cytoplasm"/>
    <property type="evidence" value="ECO:0007669"/>
    <property type="project" value="TreeGrafter"/>
</dbReference>
<dbReference type="SUPFAM" id="SSF101576">
    <property type="entry name" value="Supernatant protein factor (SPF), C-terminal domain"/>
    <property type="match status" value="1"/>
</dbReference>
<proteinExistence type="predicted"/>
<organism evidence="3 4">
    <name type="scientific">Aquatica leii</name>
    <dbReference type="NCBI Taxonomy" id="1421715"/>
    <lineage>
        <taxon>Eukaryota</taxon>
        <taxon>Metazoa</taxon>
        <taxon>Ecdysozoa</taxon>
        <taxon>Arthropoda</taxon>
        <taxon>Hexapoda</taxon>
        <taxon>Insecta</taxon>
        <taxon>Pterygota</taxon>
        <taxon>Neoptera</taxon>
        <taxon>Endopterygota</taxon>
        <taxon>Coleoptera</taxon>
        <taxon>Polyphaga</taxon>
        <taxon>Elateriformia</taxon>
        <taxon>Elateroidea</taxon>
        <taxon>Lampyridae</taxon>
        <taxon>Luciolinae</taxon>
        <taxon>Aquatica</taxon>
    </lineage>
</organism>
<dbReference type="PROSITE" id="PS50191">
    <property type="entry name" value="CRAL_TRIO"/>
    <property type="match status" value="1"/>
</dbReference>
<dbReference type="Gene3D" id="3.40.525.10">
    <property type="entry name" value="CRAL-TRIO lipid binding domain"/>
    <property type="match status" value="1"/>
</dbReference>
<dbReference type="InterPro" id="IPR011074">
    <property type="entry name" value="CRAL/TRIO_N_dom"/>
</dbReference>
<comment type="caution">
    <text evidence="3">The sequence shown here is derived from an EMBL/GenBank/DDBJ whole genome shotgun (WGS) entry which is preliminary data.</text>
</comment>
<name>A0AAN7QDY4_9COLE</name>
<dbReference type="InterPro" id="IPR051064">
    <property type="entry name" value="SEC14/CRAL-TRIO_domain"/>
</dbReference>